<dbReference type="InterPro" id="IPR025166">
    <property type="entry name" value="Integrase_DNA_bind_dom"/>
</dbReference>
<reference evidence="5" key="1">
    <citation type="submission" date="2015-02" db="EMBL/GenBank/DDBJ databases">
        <authorList>
            <person name="Chooi Y.-H."/>
        </authorList>
    </citation>
    <scope>NUCLEOTIDE SEQUENCE [LARGE SCALE GENOMIC DNA]</scope>
    <source>
        <strain evidence="5">strain Y</strain>
    </source>
</reference>
<dbReference type="KEGG" id="fil:BN1229_v1_1392"/>
<proteinExistence type="inferred from homology"/>
<evidence type="ECO:0000256" key="1">
    <source>
        <dbReference type="ARBA" id="ARBA00008857"/>
    </source>
</evidence>
<dbReference type="Pfam" id="PF13356">
    <property type="entry name" value="Arm-DNA-bind_3"/>
    <property type="match status" value="1"/>
</dbReference>
<gene>
    <name evidence="4" type="ORF">YBN1229_v1_1391</name>
</gene>
<evidence type="ECO:0000313" key="5">
    <source>
        <dbReference type="Proteomes" id="UP000033187"/>
    </source>
</evidence>
<accession>A0A0D6JDA8</accession>
<dbReference type="Proteomes" id="UP000033187">
    <property type="component" value="Chromosome 1"/>
</dbReference>
<evidence type="ECO:0000259" key="3">
    <source>
        <dbReference type="Pfam" id="PF13356"/>
    </source>
</evidence>
<feature type="domain" description="Integrase DNA-binding" evidence="3">
    <location>
        <begin position="2"/>
        <end position="61"/>
    </location>
</feature>
<name>A0A0D6JDA8_9HYPH</name>
<sequence length="154" mass="17677">MLVQTNGSRLWRLAYRFAGKQKTFALGSYPTVSLQKAREGRDAAKRLLAEGGLYPSVQRRRQRLAEKVSADSTFKTIALEYLGNRRHARSNVRFAAHHRRYLRKFLPHPKQRYHSCIAEGVTIWAGAAPIVTAEPLVSFRILSTWRIGLWRLVC</sequence>
<dbReference type="GO" id="GO:0015074">
    <property type="term" value="P:DNA integration"/>
    <property type="evidence" value="ECO:0007669"/>
    <property type="project" value="UniProtKB-KW"/>
</dbReference>
<keyword evidence="2" id="KW-0229">DNA integration</keyword>
<comment type="similarity">
    <text evidence="1">Belongs to the 'phage' integrase family.</text>
</comment>
<dbReference type="PANTHER" id="PTHR30629:SF2">
    <property type="entry name" value="PROPHAGE INTEGRASE INTS-RELATED"/>
    <property type="match status" value="1"/>
</dbReference>
<protein>
    <recommendedName>
        <fullName evidence="3">Integrase DNA-binding domain-containing protein</fullName>
    </recommendedName>
</protein>
<dbReference type="InterPro" id="IPR038488">
    <property type="entry name" value="Integrase_DNA-bd_sf"/>
</dbReference>
<dbReference type="PANTHER" id="PTHR30629">
    <property type="entry name" value="PROPHAGE INTEGRASE"/>
    <property type="match status" value="1"/>
</dbReference>
<organism evidence="4 5">
    <name type="scientific">Candidatus Filomicrobium marinum</name>
    <dbReference type="NCBI Taxonomy" id="1608628"/>
    <lineage>
        <taxon>Bacteria</taxon>
        <taxon>Pseudomonadati</taxon>
        <taxon>Pseudomonadota</taxon>
        <taxon>Alphaproteobacteria</taxon>
        <taxon>Hyphomicrobiales</taxon>
        <taxon>Hyphomicrobiaceae</taxon>
        <taxon>Filomicrobium</taxon>
    </lineage>
</organism>
<dbReference type="EMBL" id="LN829119">
    <property type="protein sequence ID" value="CPR17732.1"/>
    <property type="molecule type" value="Genomic_DNA"/>
</dbReference>
<evidence type="ECO:0000256" key="2">
    <source>
        <dbReference type="ARBA" id="ARBA00022908"/>
    </source>
</evidence>
<evidence type="ECO:0000313" key="4">
    <source>
        <dbReference type="EMBL" id="CPR17732.1"/>
    </source>
</evidence>
<dbReference type="Gene3D" id="3.30.160.390">
    <property type="entry name" value="Integrase, DNA-binding domain"/>
    <property type="match status" value="1"/>
</dbReference>
<keyword evidence="5" id="KW-1185">Reference proteome</keyword>
<dbReference type="AlphaFoldDB" id="A0A0D6JDA8"/>
<dbReference type="KEGG" id="fiy:BN1229_v1_1391"/>
<dbReference type="InterPro" id="IPR050808">
    <property type="entry name" value="Phage_Integrase"/>
</dbReference>